<dbReference type="InterPro" id="IPR003097">
    <property type="entry name" value="CysJ-like_FAD-binding"/>
</dbReference>
<dbReference type="Pfam" id="PF00258">
    <property type="entry name" value="Flavodoxin_1"/>
    <property type="match status" value="1"/>
</dbReference>
<dbReference type="GO" id="GO:0160246">
    <property type="term" value="F:NADPH-iron-sulfur [2Fe-2S] protein oxidoreductase activity"/>
    <property type="evidence" value="ECO:0007669"/>
    <property type="project" value="InterPro"/>
</dbReference>
<sequence length="638" mass="73406">AIMEASVLRSRLEINFIRLLQETQQMANGNKQKDWTFEKWMESRSLIILYGSETGTAQEVAERIGRECRRYYFLPVVSAMDDFPVDQLAKSPLVVFVVSTTGQGDDPSNMKNFFTTLWSQRKNRQLLVDLKFGVLGLGDSSYQKFNYAAKRLNNLLAYLGGQPILKMGLGDDQHDLGPDFVIDPWLNNWWNKVLELFPLPAGREPLNTSVLLPSKYKTRFVESSDGSDCLIQERCLAESQNRVCASTMYLAEVTLNKRLTSPQHFQDVRLVEFDVTCIKEKQKPGDVLMVQPQNLENHVDEFMNILGLNPEQVFYLECNDPNAPLPPISILPRPCTVRQCVQKYFDIQAIPKRHFFELLAFFTKDETEREKFQEFASAEGQEGLYDYCHRPKRSIMEVLDDFPHTKNNIPFDYLFDLVPAIKARSYSIASSSLAIPNKVQLLVAVVQYQTILKRPRLGLCTNWLARQCVGKLVPVWIKSGTLTFPSLTEVIPPVVMIGPGTGCAPFRAYIQERVASGHHQSLVLIFGCRNKNKDFFFKKEWEMLVEEKKLKLYCAFSRDQEEKVYVQHKMKEHAAELWTLIANPQTRIYFAGNAKRVPIDVYEALTYICEKGRGRGIQDAEQYMKKQVEKQYQTETWA</sequence>
<dbReference type="InterPro" id="IPR028879">
    <property type="entry name" value="NDOR1"/>
</dbReference>
<organism evidence="13 14">
    <name type="scientific">Cherax quadricarinatus</name>
    <name type="common">Australian red claw crayfish</name>
    <dbReference type="NCBI Taxonomy" id="27406"/>
    <lineage>
        <taxon>Eukaryota</taxon>
        <taxon>Metazoa</taxon>
        <taxon>Ecdysozoa</taxon>
        <taxon>Arthropoda</taxon>
        <taxon>Crustacea</taxon>
        <taxon>Multicrustacea</taxon>
        <taxon>Malacostraca</taxon>
        <taxon>Eumalacostraca</taxon>
        <taxon>Eucarida</taxon>
        <taxon>Decapoda</taxon>
        <taxon>Pleocyemata</taxon>
        <taxon>Astacidea</taxon>
        <taxon>Parastacoidea</taxon>
        <taxon>Parastacidae</taxon>
        <taxon>Cherax</taxon>
    </lineage>
</organism>
<dbReference type="Gene3D" id="3.40.50.80">
    <property type="entry name" value="Nucleotide-binding domain of ferredoxin-NADP reductase (FNR) module"/>
    <property type="match status" value="1"/>
</dbReference>
<dbReference type="PANTHER" id="PTHR19384">
    <property type="entry name" value="NITRIC OXIDE SYNTHASE-RELATED"/>
    <property type="match status" value="1"/>
</dbReference>
<keyword evidence="7" id="KW-0274">FAD</keyword>
<feature type="non-terminal residue" evidence="13">
    <location>
        <position position="1"/>
    </location>
</feature>
<comment type="cofactor">
    <cofactor evidence="1">
        <name>FMN</name>
        <dbReference type="ChEBI" id="CHEBI:58210"/>
    </cofactor>
</comment>
<dbReference type="SUPFAM" id="SSF52218">
    <property type="entry name" value="Flavoproteins"/>
    <property type="match status" value="1"/>
</dbReference>
<dbReference type="GO" id="GO:0005829">
    <property type="term" value="C:cytosol"/>
    <property type="evidence" value="ECO:0007669"/>
    <property type="project" value="UniProtKB-ARBA"/>
</dbReference>
<evidence type="ECO:0000256" key="2">
    <source>
        <dbReference type="ARBA" id="ARBA00001974"/>
    </source>
</evidence>
<dbReference type="FunFam" id="1.20.990.10:FF:000008">
    <property type="entry name" value="NADPH-dependent diflavin oxidoreductase 1"/>
    <property type="match status" value="1"/>
</dbReference>
<dbReference type="InterPro" id="IPR001094">
    <property type="entry name" value="Flavdoxin-like"/>
</dbReference>
<dbReference type="GO" id="GO:0010181">
    <property type="term" value="F:FMN binding"/>
    <property type="evidence" value="ECO:0007669"/>
    <property type="project" value="InterPro"/>
</dbReference>
<reference evidence="13 14" key="1">
    <citation type="journal article" date="2024" name="BMC Genomics">
        <title>Genome assembly of redclaw crayfish (Cherax quadricarinatus) provides insights into its immune adaptation and hypoxia tolerance.</title>
        <authorList>
            <person name="Liu Z."/>
            <person name="Zheng J."/>
            <person name="Li H."/>
            <person name="Fang K."/>
            <person name="Wang S."/>
            <person name="He J."/>
            <person name="Zhou D."/>
            <person name="Weng S."/>
            <person name="Chi M."/>
            <person name="Gu Z."/>
            <person name="He J."/>
            <person name="Li F."/>
            <person name="Wang M."/>
        </authorList>
    </citation>
    <scope>NUCLEOTIDE SEQUENCE [LARGE SCALE GENOMIC DNA]</scope>
    <source>
        <strain evidence="13">ZL_2023a</strain>
    </source>
</reference>
<dbReference type="Pfam" id="PF00667">
    <property type="entry name" value="FAD_binding_1"/>
    <property type="match status" value="1"/>
</dbReference>
<dbReference type="InterPro" id="IPR039261">
    <property type="entry name" value="FNR_nucleotide-bd"/>
</dbReference>
<evidence type="ECO:0000313" key="13">
    <source>
        <dbReference type="EMBL" id="KAK8748641.1"/>
    </source>
</evidence>
<dbReference type="Proteomes" id="UP001445076">
    <property type="component" value="Unassembled WGS sequence"/>
</dbReference>
<proteinExistence type="inferred from homology"/>
<evidence type="ECO:0000256" key="3">
    <source>
        <dbReference type="ARBA" id="ARBA00004496"/>
    </source>
</evidence>
<evidence type="ECO:0000256" key="1">
    <source>
        <dbReference type="ARBA" id="ARBA00001917"/>
    </source>
</evidence>
<evidence type="ECO:0008006" key="15">
    <source>
        <dbReference type="Google" id="ProtNLM"/>
    </source>
</evidence>
<feature type="domain" description="Flavodoxin-like" evidence="11">
    <location>
        <begin position="46"/>
        <end position="194"/>
    </location>
</feature>
<dbReference type="PRINTS" id="PR00371">
    <property type="entry name" value="FPNCR"/>
</dbReference>
<dbReference type="InterPro" id="IPR008254">
    <property type="entry name" value="Flavodoxin/NO_synth"/>
</dbReference>
<dbReference type="GO" id="GO:0016651">
    <property type="term" value="F:oxidoreductase activity, acting on NAD(P)H"/>
    <property type="evidence" value="ECO:0007669"/>
    <property type="project" value="UniProtKB-ARBA"/>
</dbReference>
<dbReference type="InterPro" id="IPR017927">
    <property type="entry name" value="FAD-bd_FR_type"/>
</dbReference>
<dbReference type="FunFam" id="3.40.50.80:FF:000030">
    <property type="entry name" value="NADPH-dependent diflavin oxidoreductase 1"/>
    <property type="match status" value="1"/>
</dbReference>
<keyword evidence="6" id="KW-0288">FMN</keyword>
<dbReference type="InterPro" id="IPR023173">
    <property type="entry name" value="NADPH_Cyt_P450_Rdtase_alpha"/>
</dbReference>
<evidence type="ECO:0000259" key="12">
    <source>
        <dbReference type="PROSITE" id="PS51384"/>
    </source>
</evidence>
<dbReference type="GO" id="GO:0016226">
    <property type="term" value="P:iron-sulfur cluster assembly"/>
    <property type="evidence" value="ECO:0007669"/>
    <property type="project" value="UniProtKB-ARBA"/>
</dbReference>
<keyword evidence="8" id="KW-0521">NADP</keyword>
<comment type="caution">
    <text evidence="13">The sequence shown here is derived from an EMBL/GenBank/DDBJ whole genome shotgun (WGS) entry which is preliminary data.</text>
</comment>
<accession>A0AAW0YB48</accession>
<keyword evidence="4" id="KW-0963">Cytoplasm</keyword>
<gene>
    <name evidence="13" type="ORF">OTU49_015914</name>
</gene>
<comment type="subcellular location">
    <subcellularLocation>
        <location evidence="3">Cytoplasm</location>
    </subcellularLocation>
</comment>
<evidence type="ECO:0000256" key="10">
    <source>
        <dbReference type="ARBA" id="ARBA00052174"/>
    </source>
</evidence>
<keyword evidence="5" id="KW-0285">Flavoprotein</keyword>
<evidence type="ECO:0000313" key="14">
    <source>
        <dbReference type="Proteomes" id="UP001445076"/>
    </source>
</evidence>
<dbReference type="Pfam" id="PF00175">
    <property type="entry name" value="NAD_binding_1"/>
    <property type="match status" value="1"/>
</dbReference>
<feature type="domain" description="FAD-binding FR-type" evidence="12">
    <location>
        <begin position="246"/>
        <end position="485"/>
    </location>
</feature>
<evidence type="ECO:0000256" key="7">
    <source>
        <dbReference type="ARBA" id="ARBA00022827"/>
    </source>
</evidence>
<dbReference type="PRINTS" id="PR00369">
    <property type="entry name" value="FLAVODOXIN"/>
</dbReference>
<dbReference type="InterPro" id="IPR001433">
    <property type="entry name" value="OxRdtase_FAD/NAD-bd"/>
</dbReference>
<evidence type="ECO:0000256" key="8">
    <source>
        <dbReference type="ARBA" id="ARBA00022857"/>
    </source>
</evidence>
<evidence type="ECO:0000256" key="6">
    <source>
        <dbReference type="ARBA" id="ARBA00022643"/>
    </source>
</evidence>
<comment type="cofactor">
    <cofactor evidence="2">
        <name>FAD</name>
        <dbReference type="ChEBI" id="CHEBI:57692"/>
    </cofactor>
</comment>
<comment type="catalytic activity">
    <reaction evidence="10">
        <text>2 oxidized [2Fe-2S]-[protein] + NADPH = 2 reduced [2Fe-2S]-[protein] + NADP(+) + H(+)</text>
        <dbReference type="Rhea" id="RHEA:67716"/>
        <dbReference type="Rhea" id="RHEA-COMP:17327"/>
        <dbReference type="Rhea" id="RHEA-COMP:17328"/>
        <dbReference type="ChEBI" id="CHEBI:15378"/>
        <dbReference type="ChEBI" id="CHEBI:33737"/>
        <dbReference type="ChEBI" id="CHEBI:33738"/>
        <dbReference type="ChEBI" id="CHEBI:57783"/>
        <dbReference type="ChEBI" id="CHEBI:58349"/>
    </reaction>
    <physiologicalReaction direction="left-to-right" evidence="10">
        <dbReference type="Rhea" id="RHEA:67717"/>
    </physiologicalReaction>
</comment>
<protein>
    <recommendedName>
        <fullName evidence="15">NADPH-dependent diflavin oxidoreductase 1</fullName>
    </recommendedName>
</protein>
<keyword evidence="14" id="KW-1185">Reference proteome</keyword>
<evidence type="ECO:0000259" key="11">
    <source>
        <dbReference type="PROSITE" id="PS50902"/>
    </source>
</evidence>
<evidence type="ECO:0000256" key="5">
    <source>
        <dbReference type="ARBA" id="ARBA00022630"/>
    </source>
</evidence>
<dbReference type="InterPro" id="IPR029039">
    <property type="entry name" value="Flavoprotein-like_sf"/>
</dbReference>
<dbReference type="Gene3D" id="1.20.990.10">
    <property type="entry name" value="NADPH-cytochrome p450 Reductase, Chain A, domain 3"/>
    <property type="match status" value="1"/>
</dbReference>
<dbReference type="PANTHER" id="PTHR19384:SF10">
    <property type="entry name" value="NADPH-DEPENDENT DIFLAVIN OXIDOREDUCTASE 1"/>
    <property type="match status" value="1"/>
</dbReference>
<dbReference type="Gene3D" id="2.40.30.10">
    <property type="entry name" value="Translation factors"/>
    <property type="match status" value="2"/>
</dbReference>
<dbReference type="InterPro" id="IPR001709">
    <property type="entry name" value="Flavoprot_Pyr_Nucl_cyt_Rdtase"/>
</dbReference>
<keyword evidence="9" id="KW-0560">Oxidoreductase</keyword>
<dbReference type="GO" id="GO:0050660">
    <property type="term" value="F:flavin adenine dinucleotide binding"/>
    <property type="evidence" value="ECO:0007669"/>
    <property type="project" value="TreeGrafter"/>
</dbReference>
<dbReference type="PROSITE" id="PS50902">
    <property type="entry name" value="FLAVODOXIN_LIKE"/>
    <property type="match status" value="1"/>
</dbReference>
<dbReference type="PROSITE" id="PS51384">
    <property type="entry name" value="FAD_FR"/>
    <property type="match status" value="1"/>
</dbReference>
<evidence type="ECO:0000256" key="9">
    <source>
        <dbReference type="ARBA" id="ARBA00023002"/>
    </source>
</evidence>
<dbReference type="InterPro" id="IPR017938">
    <property type="entry name" value="Riboflavin_synthase-like_b-brl"/>
</dbReference>
<dbReference type="SUPFAM" id="SSF52343">
    <property type="entry name" value="Ferredoxin reductase-like, C-terminal NADP-linked domain"/>
    <property type="match status" value="1"/>
</dbReference>
<dbReference type="EMBL" id="JARKIK010000011">
    <property type="protein sequence ID" value="KAK8748641.1"/>
    <property type="molecule type" value="Genomic_DNA"/>
</dbReference>
<evidence type="ECO:0000256" key="4">
    <source>
        <dbReference type="ARBA" id="ARBA00022490"/>
    </source>
</evidence>
<dbReference type="SUPFAM" id="SSF63380">
    <property type="entry name" value="Riboflavin synthase domain-like"/>
    <property type="match status" value="1"/>
</dbReference>
<name>A0AAW0YB48_CHEQU</name>
<dbReference type="AlphaFoldDB" id="A0AAW0YB48"/>
<dbReference type="Gene3D" id="3.40.50.360">
    <property type="match status" value="1"/>
</dbReference>
<dbReference type="HAMAP" id="MF_03178">
    <property type="entry name" value="NDOR1"/>
    <property type="match status" value="1"/>
</dbReference>